<dbReference type="InterPro" id="IPR000719">
    <property type="entry name" value="Prot_kinase_dom"/>
</dbReference>
<dbReference type="GO" id="GO:0004674">
    <property type="term" value="F:protein serine/threonine kinase activity"/>
    <property type="evidence" value="ECO:0007669"/>
    <property type="project" value="UniProtKB-KW"/>
</dbReference>
<evidence type="ECO:0000259" key="11">
    <source>
        <dbReference type="PROSITE" id="PS50195"/>
    </source>
</evidence>
<dbReference type="Pfam" id="PF00433">
    <property type="entry name" value="Pkinase_C"/>
    <property type="match status" value="1"/>
</dbReference>
<keyword evidence="3" id="KW-0597">Phosphoprotein</keyword>
<evidence type="ECO:0000313" key="14">
    <source>
        <dbReference type="Proteomes" id="UP000472277"/>
    </source>
</evidence>
<organism evidence="13 14">
    <name type="scientific">Salmo trutta</name>
    <name type="common">Brown trout</name>
    <dbReference type="NCBI Taxonomy" id="8032"/>
    <lineage>
        <taxon>Eukaryota</taxon>
        <taxon>Metazoa</taxon>
        <taxon>Chordata</taxon>
        <taxon>Craniata</taxon>
        <taxon>Vertebrata</taxon>
        <taxon>Euteleostomi</taxon>
        <taxon>Actinopterygii</taxon>
        <taxon>Neopterygii</taxon>
        <taxon>Teleostei</taxon>
        <taxon>Protacanthopterygii</taxon>
        <taxon>Salmoniformes</taxon>
        <taxon>Salmonidae</taxon>
        <taxon>Salmoninae</taxon>
        <taxon>Salmo</taxon>
    </lineage>
</organism>
<proteinExistence type="inferred from homology"/>
<evidence type="ECO:0000256" key="4">
    <source>
        <dbReference type="ARBA" id="ARBA00022679"/>
    </source>
</evidence>
<dbReference type="SMART" id="SM00220">
    <property type="entry name" value="S_TKc"/>
    <property type="match status" value="1"/>
</dbReference>
<dbReference type="InParanoid" id="A0A673X2Y3"/>
<accession>A0A673X2Y3</accession>
<dbReference type="InterPro" id="IPR011009">
    <property type="entry name" value="Kinase-like_dom_sf"/>
</dbReference>
<dbReference type="InterPro" id="IPR017892">
    <property type="entry name" value="Pkinase_C"/>
</dbReference>
<dbReference type="PROSITE" id="PS00107">
    <property type="entry name" value="PROTEIN_KINASE_ATP"/>
    <property type="match status" value="1"/>
</dbReference>
<feature type="domain" description="Protein kinase" evidence="10">
    <location>
        <begin position="152"/>
        <end position="441"/>
    </location>
</feature>
<sequence length="517" mass="59962">MEEQSSFPNVSIPCYNEQRDKKKRYTVYKVMVNVGRHEWFVFRRYAEFDKLYNTLRKQFPSLNLKIPAKRIFGDNFDPEFIKQRRTGLHEFIQRLVSHPQLSIQPDVRAFLQMDKSQNFSDASEDEDDKNSSTSRNINLGPSGNPHAKPTDFDFLKVIGKGSFGKVLLAKRKLDGKYYAIKVLQKRVILNRREVIYSEVLLLCFSMLSTLFLCSPHQYHFSCFHQQKHIMAERNVLLKNVKHPFLVGLHYSFQTTDKLYFVLDFVNGGELFFHLQKERTFPEPRAKFYIAEMASALGYLHSLNIVYRDLKPENILLDFEGHIVLTDFGLCKEGISQAETTSTFCGTPEYLAPEVLRKQPYDNTVDWWCLGSVLYEMLFGLPPFYSRDTHEMYDNILHKPLMMRPGASNTAWSLLQALLEKDGTHRLGSRDDFNEIKAHNFFSAIKWDDLEQRKVPPPFTPNVNSPYDITNFDPEFTDETVPNSVCYTEHAIVNASVMEADDAFLGFSYAPPSDDSFL</sequence>
<evidence type="ECO:0000259" key="12">
    <source>
        <dbReference type="PROSITE" id="PS51285"/>
    </source>
</evidence>
<dbReference type="InterPro" id="IPR037900">
    <property type="entry name" value="CISK_PX"/>
</dbReference>
<dbReference type="PROSITE" id="PS50195">
    <property type="entry name" value="PX"/>
    <property type="match status" value="1"/>
</dbReference>
<dbReference type="InterPro" id="IPR008271">
    <property type="entry name" value="Ser/Thr_kinase_AS"/>
</dbReference>
<dbReference type="FunFam" id="3.30.1520.10:FF:000018">
    <property type="entry name" value="Non-specific serine/threonine protein kinase"/>
    <property type="match status" value="1"/>
</dbReference>
<feature type="binding site" evidence="8">
    <location>
        <position position="181"/>
    </location>
    <ligand>
        <name>ATP</name>
        <dbReference type="ChEBI" id="CHEBI:30616"/>
    </ligand>
</feature>
<dbReference type="GO" id="GO:0005524">
    <property type="term" value="F:ATP binding"/>
    <property type="evidence" value="ECO:0007669"/>
    <property type="project" value="UniProtKB-UniRule"/>
</dbReference>
<dbReference type="Ensembl" id="ENSSTUT00000015620.1">
    <property type="protein sequence ID" value="ENSSTUP00000014806.1"/>
    <property type="gene ID" value="ENSSTUG00000006670.1"/>
</dbReference>
<evidence type="ECO:0000256" key="3">
    <source>
        <dbReference type="ARBA" id="ARBA00022553"/>
    </source>
</evidence>
<evidence type="ECO:0000256" key="9">
    <source>
        <dbReference type="SAM" id="MobiDB-lite"/>
    </source>
</evidence>
<protein>
    <submittedName>
        <fullName evidence="13">Serum/glucocorticoid regulated kinase family member 3</fullName>
    </submittedName>
</protein>
<dbReference type="SMART" id="SM00133">
    <property type="entry name" value="S_TK_X"/>
    <property type="match status" value="1"/>
</dbReference>
<dbReference type="CDD" id="cd05575">
    <property type="entry name" value="STKc_SGK"/>
    <property type="match status" value="1"/>
</dbReference>
<keyword evidence="6" id="KW-0418">Kinase</keyword>
<dbReference type="FunFam" id="1.10.510.10:FF:000065">
    <property type="entry name" value="Non-specific serine/threonine protein kinase"/>
    <property type="match status" value="1"/>
</dbReference>
<evidence type="ECO:0000256" key="2">
    <source>
        <dbReference type="ARBA" id="ARBA00022527"/>
    </source>
</evidence>
<dbReference type="SUPFAM" id="SSF56112">
    <property type="entry name" value="Protein kinase-like (PK-like)"/>
    <property type="match status" value="1"/>
</dbReference>
<dbReference type="OMA" id="CAYFIFR"/>
<keyword evidence="4" id="KW-0808">Transferase</keyword>
<dbReference type="CDD" id="cd06870">
    <property type="entry name" value="PX_CISK"/>
    <property type="match status" value="1"/>
</dbReference>
<dbReference type="Pfam" id="PF00787">
    <property type="entry name" value="PX"/>
    <property type="match status" value="1"/>
</dbReference>
<dbReference type="InterPro" id="IPR000961">
    <property type="entry name" value="AGC-kinase_C"/>
</dbReference>
<dbReference type="InterPro" id="IPR001683">
    <property type="entry name" value="PX_dom"/>
</dbReference>
<dbReference type="Proteomes" id="UP000472277">
    <property type="component" value="Chromosome 6"/>
</dbReference>
<keyword evidence="7 8" id="KW-0067">ATP-binding</keyword>
<evidence type="ECO:0000256" key="6">
    <source>
        <dbReference type="ARBA" id="ARBA00022777"/>
    </source>
</evidence>
<name>A0A673X2Y3_SALTR</name>
<reference evidence="13" key="2">
    <citation type="submission" date="2025-09" db="UniProtKB">
        <authorList>
            <consortium name="Ensembl"/>
        </authorList>
    </citation>
    <scope>IDENTIFICATION</scope>
</reference>
<evidence type="ECO:0000256" key="5">
    <source>
        <dbReference type="ARBA" id="ARBA00022741"/>
    </source>
</evidence>
<evidence type="ECO:0000256" key="8">
    <source>
        <dbReference type="PROSITE-ProRule" id="PRU10141"/>
    </source>
</evidence>
<dbReference type="PROSITE" id="PS00108">
    <property type="entry name" value="PROTEIN_KINASE_ST"/>
    <property type="match status" value="1"/>
</dbReference>
<feature type="compositionally biased region" description="Polar residues" evidence="9">
    <location>
        <begin position="131"/>
        <end position="141"/>
    </location>
</feature>
<evidence type="ECO:0000256" key="7">
    <source>
        <dbReference type="ARBA" id="ARBA00022840"/>
    </source>
</evidence>
<feature type="domain" description="AGC-kinase C-terminal" evidence="12">
    <location>
        <begin position="442"/>
        <end position="517"/>
    </location>
</feature>
<evidence type="ECO:0000259" key="10">
    <source>
        <dbReference type="PROSITE" id="PS50011"/>
    </source>
</evidence>
<dbReference type="PROSITE" id="PS50011">
    <property type="entry name" value="PROTEIN_KINASE_DOM"/>
    <property type="match status" value="1"/>
</dbReference>
<dbReference type="Gene3D" id="3.30.1520.10">
    <property type="entry name" value="Phox-like domain"/>
    <property type="match status" value="1"/>
</dbReference>
<feature type="region of interest" description="Disordered" evidence="9">
    <location>
        <begin position="120"/>
        <end position="145"/>
    </location>
</feature>
<evidence type="ECO:0000313" key="13">
    <source>
        <dbReference type="Ensembl" id="ENSSTUP00000014806.1"/>
    </source>
</evidence>
<comment type="similarity">
    <text evidence="1">Belongs to the protein kinase superfamily. AGC Ser/Thr protein kinase family.</text>
</comment>
<dbReference type="Gene3D" id="1.10.510.10">
    <property type="entry name" value="Transferase(Phosphotransferase) domain 1"/>
    <property type="match status" value="1"/>
</dbReference>
<dbReference type="SUPFAM" id="SSF64268">
    <property type="entry name" value="PX domain"/>
    <property type="match status" value="1"/>
</dbReference>
<dbReference type="GO" id="GO:0035091">
    <property type="term" value="F:phosphatidylinositol binding"/>
    <property type="evidence" value="ECO:0007669"/>
    <property type="project" value="InterPro"/>
</dbReference>
<reference evidence="13" key="1">
    <citation type="submission" date="2025-08" db="UniProtKB">
        <authorList>
            <consortium name="Ensembl"/>
        </authorList>
    </citation>
    <scope>IDENTIFICATION</scope>
</reference>
<keyword evidence="5 8" id="KW-0547">Nucleotide-binding</keyword>
<dbReference type="SMART" id="SM00312">
    <property type="entry name" value="PX"/>
    <property type="match status" value="1"/>
</dbReference>
<dbReference type="InterPro" id="IPR017441">
    <property type="entry name" value="Protein_kinase_ATP_BS"/>
</dbReference>
<dbReference type="PROSITE" id="PS51285">
    <property type="entry name" value="AGC_KINASE_CTER"/>
    <property type="match status" value="1"/>
</dbReference>
<dbReference type="Pfam" id="PF00069">
    <property type="entry name" value="Pkinase"/>
    <property type="match status" value="1"/>
</dbReference>
<dbReference type="AlphaFoldDB" id="A0A673X2Y3"/>
<evidence type="ECO:0000256" key="1">
    <source>
        <dbReference type="ARBA" id="ARBA00009903"/>
    </source>
</evidence>
<gene>
    <name evidence="13" type="primary">SGK3</name>
    <name evidence="13" type="synonym">LOC115195509</name>
</gene>
<dbReference type="Gene3D" id="3.30.200.20">
    <property type="entry name" value="Phosphorylase Kinase, domain 1"/>
    <property type="match status" value="2"/>
</dbReference>
<keyword evidence="14" id="KW-1185">Reference proteome</keyword>
<keyword evidence="2" id="KW-0723">Serine/threonine-protein kinase</keyword>
<feature type="domain" description="PX" evidence="11">
    <location>
        <begin position="6"/>
        <end position="118"/>
    </location>
</feature>
<dbReference type="InterPro" id="IPR036871">
    <property type="entry name" value="PX_dom_sf"/>
</dbReference>
<dbReference type="PANTHER" id="PTHR24351">
    <property type="entry name" value="RIBOSOMAL PROTEIN S6 KINASE"/>
    <property type="match status" value="1"/>
</dbReference>
<dbReference type="GeneTree" id="ENSGT00940000153776"/>